<organism evidence="6 7">
    <name type="scientific">Phytophthora nicotianae (strain INRA-310)</name>
    <name type="common">Phytophthora parasitica</name>
    <dbReference type="NCBI Taxonomy" id="761204"/>
    <lineage>
        <taxon>Eukaryota</taxon>
        <taxon>Sar</taxon>
        <taxon>Stramenopiles</taxon>
        <taxon>Oomycota</taxon>
        <taxon>Peronosporomycetes</taxon>
        <taxon>Peronosporales</taxon>
        <taxon>Peronosporaceae</taxon>
        <taxon>Phytophthora</taxon>
    </lineage>
</organism>
<dbReference type="Proteomes" id="UP000018817">
    <property type="component" value="Unassembled WGS sequence"/>
</dbReference>
<sequence>MRSYMIALVLVAANLLADGGCTPATSYPGVEGETTQETQLLRWNSVNTGNGEERAFNFDALKKFIPGRSAFKKAMERKAIKKAQEAAKREVWFNKLKTETYQYKEAFPKWKQERKSPSDIARMFSTAGKNSKEADGIVANFKTFLGDDKTPVLPRD</sequence>
<dbReference type="AlphaFoldDB" id="W2Q990"/>
<name>W2Q990_PHYN3</name>
<accession>W2Q990</accession>
<evidence type="ECO:0000256" key="1">
    <source>
        <dbReference type="ARBA" id="ARBA00004613"/>
    </source>
</evidence>
<proteinExistence type="inferred from homology"/>
<dbReference type="EMBL" id="KI669585">
    <property type="protein sequence ID" value="ETN09431.1"/>
    <property type="molecule type" value="Genomic_DNA"/>
</dbReference>
<keyword evidence="4 5" id="KW-0732">Signal</keyword>
<gene>
    <name evidence="6" type="ORF">PPTG_11828</name>
</gene>
<protein>
    <recommendedName>
        <fullName evidence="5">RxLR effector protein</fullName>
    </recommendedName>
</protein>
<dbReference type="RefSeq" id="XP_008905264.1">
    <property type="nucleotide sequence ID" value="XM_008907016.1"/>
</dbReference>
<evidence type="ECO:0000256" key="3">
    <source>
        <dbReference type="ARBA" id="ARBA00022525"/>
    </source>
</evidence>
<comment type="function">
    <text evidence="5">Effector that suppresses plant defense responses during pathogen infection.</text>
</comment>
<dbReference type="OMA" id="AKREVWF"/>
<dbReference type="InterPro" id="IPR031825">
    <property type="entry name" value="RXLR"/>
</dbReference>
<evidence type="ECO:0000256" key="5">
    <source>
        <dbReference type="RuleBase" id="RU367124"/>
    </source>
</evidence>
<dbReference type="Pfam" id="PF16810">
    <property type="entry name" value="RXLR"/>
    <property type="match status" value="1"/>
</dbReference>
<evidence type="ECO:0000256" key="2">
    <source>
        <dbReference type="ARBA" id="ARBA00010400"/>
    </source>
</evidence>
<reference evidence="6 7" key="2">
    <citation type="submission" date="2013-11" db="EMBL/GenBank/DDBJ databases">
        <title>The Genome Sequence of Phytophthora parasitica INRA-310.</title>
        <authorList>
            <consortium name="The Broad Institute Genomics Platform"/>
            <person name="Russ C."/>
            <person name="Tyler B."/>
            <person name="Panabieres F."/>
            <person name="Shan W."/>
            <person name="Tripathy S."/>
            <person name="Grunwald N."/>
            <person name="Machado M."/>
            <person name="Johnson C.S."/>
            <person name="Arredondo F."/>
            <person name="Hong C."/>
            <person name="Coffey M."/>
            <person name="Young S.K."/>
            <person name="Zeng Q."/>
            <person name="Gargeya S."/>
            <person name="Fitzgerald M."/>
            <person name="Abouelleil A."/>
            <person name="Alvarado L."/>
            <person name="Chapman S.B."/>
            <person name="Gainer-Dewar J."/>
            <person name="Goldberg J."/>
            <person name="Griggs A."/>
            <person name="Gujja S."/>
            <person name="Hansen M."/>
            <person name="Howarth C."/>
            <person name="Imamovic A."/>
            <person name="Ireland A."/>
            <person name="Larimer J."/>
            <person name="McCowan C."/>
            <person name="Murphy C."/>
            <person name="Pearson M."/>
            <person name="Poon T.W."/>
            <person name="Priest M."/>
            <person name="Roberts A."/>
            <person name="Saif S."/>
            <person name="Shea T."/>
            <person name="Sykes S."/>
            <person name="Wortman J."/>
            <person name="Nusbaum C."/>
            <person name="Birren B."/>
        </authorList>
    </citation>
    <scope>NUCLEOTIDE SEQUENCE [LARGE SCALE GENOMIC DNA]</scope>
    <source>
        <strain evidence="6 7">INRA-310</strain>
    </source>
</reference>
<feature type="chain" id="PRO_5045014493" description="RxLR effector protein" evidence="5">
    <location>
        <begin position="20"/>
        <end position="156"/>
    </location>
</feature>
<dbReference type="VEuPathDB" id="FungiDB:PPTG_11828"/>
<comment type="similarity">
    <text evidence="2 5">Belongs to the RxLR effector family.</text>
</comment>
<reference evidence="7" key="1">
    <citation type="submission" date="2011-12" db="EMBL/GenBank/DDBJ databases">
        <authorList>
            <consortium name="The Broad Institute Genome Sequencing Platform"/>
            <person name="Russ C."/>
            <person name="Tyler B."/>
            <person name="Panabieres F."/>
            <person name="Shan W."/>
            <person name="Tripathy S."/>
            <person name="Grunwald N."/>
            <person name="Machado M."/>
            <person name="Young S.K."/>
            <person name="Zeng Q."/>
            <person name="Gargeya S."/>
            <person name="Fitzgerald M."/>
            <person name="Haas B."/>
            <person name="Abouelleil A."/>
            <person name="Alvarado L."/>
            <person name="Arachchi H.M."/>
            <person name="Berlin A."/>
            <person name="Chapman S.B."/>
            <person name="Gearin G."/>
            <person name="Goldberg J."/>
            <person name="Griggs A."/>
            <person name="Gujja S."/>
            <person name="Hansen M."/>
            <person name="Heiman D."/>
            <person name="Howarth C."/>
            <person name="Larimer J."/>
            <person name="Lui A."/>
            <person name="MacDonald P.J.P."/>
            <person name="McCowen C."/>
            <person name="Montmayeur A."/>
            <person name="Murphy C."/>
            <person name="Neiman D."/>
            <person name="Pearson M."/>
            <person name="Priest M."/>
            <person name="Roberts A."/>
            <person name="Saif S."/>
            <person name="Shea T."/>
            <person name="Sisk P."/>
            <person name="Stolte C."/>
            <person name="Sykes S."/>
            <person name="Wortman J."/>
            <person name="Nusbaum C."/>
            <person name="Birren B."/>
        </authorList>
    </citation>
    <scope>NUCLEOTIDE SEQUENCE [LARGE SCALE GENOMIC DNA]</scope>
    <source>
        <strain evidence="7">INRA-310</strain>
    </source>
</reference>
<comment type="domain">
    <text evidence="5">The RxLR-dEER motif acts to carry the protein into the host cell cytoplasm through binding to cell surface phosphatidylinositol-3-phosphate.</text>
</comment>
<evidence type="ECO:0000313" key="7">
    <source>
        <dbReference type="Proteomes" id="UP000018817"/>
    </source>
</evidence>
<feature type="signal peptide" evidence="5">
    <location>
        <begin position="1"/>
        <end position="19"/>
    </location>
</feature>
<comment type="subcellular location">
    <subcellularLocation>
        <location evidence="1 5">Secreted</location>
    </subcellularLocation>
</comment>
<evidence type="ECO:0000256" key="4">
    <source>
        <dbReference type="ARBA" id="ARBA00022729"/>
    </source>
</evidence>
<keyword evidence="3 5" id="KW-0964">Secreted</keyword>
<evidence type="ECO:0000313" key="6">
    <source>
        <dbReference type="EMBL" id="ETN09431.1"/>
    </source>
</evidence>
<dbReference type="GeneID" id="20181343"/>